<keyword evidence="15 20" id="KW-0472">Membrane</keyword>
<reference evidence="23" key="1">
    <citation type="journal article" date="2019" name="Int. J. Syst. Evol. Microbiol.">
        <title>The Global Catalogue of Microorganisms (GCM) 10K type strain sequencing project: providing services to taxonomists for standard genome sequencing and annotation.</title>
        <authorList>
            <consortium name="The Broad Institute Genomics Platform"/>
            <consortium name="The Broad Institute Genome Sequencing Center for Infectious Disease"/>
            <person name="Wu L."/>
            <person name="Ma J."/>
        </authorList>
    </citation>
    <scope>NUCLEOTIDE SEQUENCE [LARGE SCALE GENOMIC DNA]</scope>
    <source>
        <strain evidence="23">TBRC 1276</strain>
    </source>
</reference>
<dbReference type="Gene3D" id="3.40.50.1000">
    <property type="entry name" value="HAD superfamily/HAD-like"/>
    <property type="match status" value="1"/>
</dbReference>
<evidence type="ECO:0000313" key="22">
    <source>
        <dbReference type="EMBL" id="MFC4015889.1"/>
    </source>
</evidence>
<evidence type="ECO:0000256" key="7">
    <source>
        <dbReference type="ARBA" id="ARBA00022519"/>
    </source>
</evidence>
<evidence type="ECO:0000256" key="11">
    <source>
        <dbReference type="ARBA" id="ARBA00022840"/>
    </source>
</evidence>
<dbReference type="SUPFAM" id="SSF81665">
    <property type="entry name" value="Calcium ATPase, transmembrane domain M"/>
    <property type="match status" value="1"/>
</dbReference>
<evidence type="ECO:0000256" key="1">
    <source>
        <dbReference type="ARBA" id="ARBA00003954"/>
    </source>
</evidence>
<dbReference type="Gene3D" id="3.40.1110.10">
    <property type="entry name" value="Calcium-transporting ATPase, cytoplasmic domain N"/>
    <property type="match status" value="1"/>
</dbReference>
<dbReference type="EC" id="7.2.2.14" evidence="4"/>
<evidence type="ECO:0000256" key="16">
    <source>
        <dbReference type="ARBA" id="ARBA00029806"/>
    </source>
</evidence>
<dbReference type="Pfam" id="PF00690">
    <property type="entry name" value="Cation_ATPase_N"/>
    <property type="match status" value="1"/>
</dbReference>
<dbReference type="PROSITE" id="PS00154">
    <property type="entry name" value="ATPASE_E1_E2"/>
    <property type="match status" value="1"/>
</dbReference>
<dbReference type="Pfam" id="PF00689">
    <property type="entry name" value="Cation_ATPase_C"/>
    <property type="match status" value="1"/>
</dbReference>
<dbReference type="InterPro" id="IPR004014">
    <property type="entry name" value="ATPase_P-typ_cation-transptr_N"/>
</dbReference>
<dbReference type="InterPro" id="IPR023299">
    <property type="entry name" value="ATPase_P-typ_cyto_dom_N"/>
</dbReference>
<dbReference type="InterPro" id="IPR044492">
    <property type="entry name" value="P_typ_ATPase_HD_dom"/>
</dbReference>
<keyword evidence="6" id="KW-1003">Cell membrane</keyword>
<evidence type="ECO:0000259" key="21">
    <source>
        <dbReference type="SMART" id="SM00831"/>
    </source>
</evidence>
<dbReference type="InterPro" id="IPR018303">
    <property type="entry name" value="ATPase_P-typ_P_site"/>
</dbReference>
<evidence type="ECO:0000256" key="9">
    <source>
        <dbReference type="ARBA" id="ARBA00022692"/>
    </source>
</evidence>
<dbReference type="InterPro" id="IPR023214">
    <property type="entry name" value="HAD_sf"/>
</dbReference>
<dbReference type="RefSeq" id="WP_379535690.1">
    <property type="nucleotide sequence ID" value="NZ_JBHSBI010000051.1"/>
</dbReference>
<keyword evidence="9 20" id="KW-0812">Transmembrane</keyword>
<dbReference type="SFLD" id="SFLDG00002">
    <property type="entry name" value="C1.7:_P-type_atpase_like"/>
    <property type="match status" value="1"/>
</dbReference>
<keyword evidence="11" id="KW-0067">ATP-binding</keyword>
<feature type="domain" description="Cation-transporting P-type ATPase N-terminal" evidence="21">
    <location>
        <begin position="8"/>
        <end position="81"/>
    </location>
</feature>
<dbReference type="NCBIfam" id="TIGR01524">
    <property type="entry name" value="ATPase-IIIB_Mg"/>
    <property type="match status" value="1"/>
</dbReference>
<dbReference type="SUPFAM" id="SSF81653">
    <property type="entry name" value="Calcium ATPase, transduction domain A"/>
    <property type="match status" value="1"/>
</dbReference>
<evidence type="ECO:0000256" key="17">
    <source>
        <dbReference type="ARBA" id="ARBA00047295"/>
    </source>
</evidence>
<evidence type="ECO:0000256" key="14">
    <source>
        <dbReference type="ARBA" id="ARBA00022989"/>
    </source>
</evidence>
<keyword evidence="14 20" id="KW-1133">Transmembrane helix</keyword>
<dbReference type="PRINTS" id="PR01836">
    <property type="entry name" value="MGATPASE"/>
</dbReference>
<dbReference type="InterPro" id="IPR059000">
    <property type="entry name" value="ATPase_P-type_domA"/>
</dbReference>
<dbReference type="Pfam" id="PF00702">
    <property type="entry name" value="Hydrolase"/>
    <property type="match status" value="1"/>
</dbReference>
<dbReference type="Gene3D" id="1.20.1110.10">
    <property type="entry name" value="Calcium-transporting ATPase, transmembrane domain"/>
    <property type="match status" value="1"/>
</dbReference>
<gene>
    <name evidence="22" type="primary">mgtA</name>
    <name evidence="22" type="ORF">ACFOY2_52370</name>
</gene>
<feature type="region of interest" description="Disordered" evidence="19">
    <location>
        <begin position="177"/>
        <end position="200"/>
    </location>
</feature>
<evidence type="ECO:0000256" key="5">
    <source>
        <dbReference type="ARBA" id="ARBA00013555"/>
    </source>
</evidence>
<keyword evidence="12" id="KW-0460">Magnesium</keyword>
<keyword evidence="8" id="KW-0597">Phosphoprotein</keyword>
<evidence type="ECO:0000256" key="2">
    <source>
        <dbReference type="ARBA" id="ARBA00004429"/>
    </source>
</evidence>
<keyword evidence="23" id="KW-1185">Reference proteome</keyword>
<organism evidence="22 23">
    <name type="scientific">Nonomuraea purpurea</name>
    <dbReference type="NCBI Taxonomy" id="1849276"/>
    <lineage>
        <taxon>Bacteria</taxon>
        <taxon>Bacillati</taxon>
        <taxon>Actinomycetota</taxon>
        <taxon>Actinomycetes</taxon>
        <taxon>Streptosporangiales</taxon>
        <taxon>Streptosporangiaceae</taxon>
        <taxon>Nonomuraea</taxon>
    </lineage>
</organism>
<evidence type="ECO:0000256" key="15">
    <source>
        <dbReference type="ARBA" id="ARBA00023136"/>
    </source>
</evidence>
<evidence type="ECO:0000256" key="13">
    <source>
        <dbReference type="ARBA" id="ARBA00022967"/>
    </source>
</evidence>
<evidence type="ECO:0000256" key="3">
    <source>
        <dbReference type="ARBA" id="ARBA00008746"/>
    </source>
</evidence>
<dbReference type="Proteomes" id="UP001595851">
    <property type="component" value="Unassembled WGS sequence"/>
</dbReference>
<feature type="transmembrane region" description="Helical" evidence="20">
    <location>
        <begin position="758"/>
        <end position="781"/>
    </location>
</feature>
<dbReference type="Gene3D" id="2.70.150.10">
    <property type="entry name" value="Calcium-transporting ATPase, cytoplasmic transduction domain A"/>
    <property type="match status" value="1"/>
</dbReference>
<evidence type="ECO:0000256" key="20">
    <source>
        <dbReference type="SAM" id="Phobius"/>
    </source>
</evidence>
<dbReference type="EMBL" id="JBHSBI010000051">
    <property type="protein sequence ID" value="MFC4015889.1"/>
    <property type="molecule type" value="Genomic_DNA"/>
</dbReference>
<dbReference type="Pfam" id="PF00122">
    <property type="entry name" value="E1-E2_ATPase"/>
    <property type="match status" value="1"/>
</dbReference>
<feature type="transmembrane region" description="Helical" evidence="20">
    <location>
        <begin position="206"/>
        <end position="228"/>
    </location>
</feature>
<proteinExistence type="inferred from homology"/>
<evidence type="ECO:0000256" key="19">
    <source>
        <dbReference type="SAM" id="MobiDB-lite"/>
    </source>
</evidence>
<evidence type="ECO:0000256" key="6">
    <source>
        <dbReference type="ARBA" id="ARBA00022475"/>
    </source>
</evidence>
<dbReference type="InterPro" id="IPR006415">
    <property type="entry name" value="P-type_ATPase_IIIB"/>
</dbReference>
<comment type="subcellular location">
    <subcellularLocation>
        <location evidence="2">Cell inner membrane</location>
        <topology evidence="2">Multi-pass membrane protein</topology>
    </subcellularLocation>
</comment>
<comment type="catalytic activity">
    <reaction evidence="18">
        <text>ATP + H2O = ADP + phosphate + H(+)</text>
        <dbReference type="Rhea" id="RHEA:13065"/>
        <dbReference type="ChEBI" id="CHEBI:15377"/>
        <dbReference type="ChEBI" id="CHEBI:15378"/>
        <dbReference type="ChEBI" id="CHEBI:30616"/>
        <dbReference type="ChEBI" id="CHEBI:43474"/>
        <dbReference type="ChEBI" id="CHEBI:456216"/>
    </reaction>
</comment>
<feature type="transmembrane region" description="Helical" evidence="20">
    <location>
        <begin position="787"/>
        <end position="806"/>
    </location>
</feature>
<evidence type="ECO:0000256" key="4">
    <source>
        <dbReference type="ARBA" id="ARBA00012786"/>
    </source>
</evidence>
<dbReference type="SUPFAM" id="SSF81660">
    <property type="entry name" value="Metal cation-transporting ATPase, ATP-binding domain N"/>
    <property type="match status" value="1"/>
</dbReference>
<name>A0ABV8GSE2_9ACTN</name>
<dbReference type="SUPFAM" id="SSF56784">
    <property type="entry name" value="HAD-like"/>
    <property type="match status" value="1"/>
</dbReference>
<comment type="caution">
    <text evidence="22">The sequence shown here is derived from an EMBL/GenBank/DDBJ whole genome shotgun (WGS) entry which is preliminary data.</text>
</comment>
<dbReference type="InterPro" id="IPR008250">
    <property type="entry name" value="ATPase_P-typ_transduc_dom_A_sf"/>
</dbReference>
<evidence type="ECO:0000256" key="8">
    <source>
        <dbReference type="ARBA" id="ARBA00022553"/>
    </source>
</evidence>
<dbReference type="SFLD" id="SFLDS00003">
    <property type="entry name" value="Haloacid_Dehalogenase"/>
    <property type="match status" value="1"/>
</dbReference>
<accession>A0ABV8GSE2</accession>
<protein>
    <recommendedName>
        <fullName evidence="5">Magnesium-transporting ATPase, P-type 1</fullName>
        <ecNumber evidence="4">7.2.2.14</ecNumber>
    </recommendedName>
    <alternativeName>
        <fullName evidence="16">Mg(2+) transport ATPase, P-type 1</fullName>
    </alternativeName>
</protein>
<feature type="transmembrane region" description="Helical" evidence="20">
    <location>
        <begin position="65"/>
        <end position="98"/>
    </location>
</feature>
<evidence type="ECO:0000256" key="18">
    <source>
        <dbReference type="ARBA" id="ARBA00049360"/>
    </source>
</evidence>
<evidence type="ECO:0000256" key="12">
    <source>
        <dbReference type="ARBA" id="ARBA00022842"/>
    </source>
</evidence>
<dbReference type="InterPro" id="IPR023298">
    <property type="entry name" value="ATPase_P-typ_TM_dom_sf"/>
</dbReference>
<sequence length="823" mass="86572">MVWAPEAPATGSSRLELLRRLDTGPRGLLESEAEARLRLHGENTLPLRRPLSWPRRLARSLRDPFTMVLLGLGLISALITSWGTAGVIIVLVAVSCALRSNGEYRADRSTAALRALVTTTATVRRRPSPDAAPREREIPADQLVPGDVVKLGPGDLVPADVRLLRASGFTVHQAALTGESAPVPKEAPDQPDGHGHGHLCWQGSGVASGTALAVVLTTGAGTLFAGAYRARRPASAFDRSVNDLSWTLVRLTLVIPPIALVLNALLRGHALEALPFAVAVAVGLTPEMLPVVVTTALARGSAQLARAGVIVKRLPALHDLGAADVLCLDKTGTLTCDRPVVDGSFAPDGRRDPEVLRWAALNAFWTLHLSDPPVPDVLDEAVLAGAPDLGDAEGVEAWPFHPVRRVSRVLVRDGGTEVMVIKGAVEAVLELCGQVPEGARETAERLAGRGLRVLAVALRHGDEPAPVLAGYVTLVDELAPNAAGALSELSRHGVATKVLTGDHPATAARVCRDLGLPVEQVVDASLLTDAELAEATERATVFARCTPEHKARVVRALREAGHTVGFLGDGVNDLPAMVAADVGVCPRDAVDITREAADIVLTHKDLAAIGLAVTAGRTSTANIVTYLRVALSSNVGNVIAMLVAGLSLPFLPMLPVQVLVQNVCFDAAQLAFAADRPDPRLVRRPYRLRPPTILRFILGFGALNAVADLSTFAVLTWAVGTSGQSAFHTGWFVENLLTQAVIMLLLRPATPVPRPLWLATGALATVAVLLPLSPAAGALGLTALPPASHLLLFAVVLAYGVTLAVVTRRIARRASDAPRLPVV</sequence>
<dbReference type="SMART" id="SM00831">
    <property type="entry name" value="Cation_ATPase_N"/>
    <property type="match status" value="1"/>
</dbReference>
<dbReference type="InterPro" id="IPR036412">
    <property type="entry name" value="HAD-like_sf"/>
</dbReference>
<comment type="function">
    <text evidence="1">Mediates magnesium influx to the cytosol.</text>
</comment>
<keyword evidence="7" id="KW-0997">Cell inner membrane</keyword>
<keyword evidence="13" id="KW-1278">Translocase</keyword>
<feature type="transmembrane region" description="Helical" evidence="20">
    <location>
        <begin position="693"/>
        <end position="719"/>
    </location>
</feature>
<feature type="compositionally biased region" description="Basic and acidic residues" evidence="19">
    <location>
        <begin position="186"/>
        <end position="195"/>
    </location>
</feature>
<comment type="similarity">
    <text evidence="3">Belongs to the cation transport ATPase (P-type) (TC 3.A.3) family. Type IIIB subfamily.</text>
</comment>
<evidence type="ECO:0000313" key="23">
    <source>
        <dbReference type="Proteomes" id="UP001595851"/>
    </source>
</evidence>
<dbReference type="InterPro" id="IPR006068">
    <property type="entry name" value="ATPase_P-typ_cation-transptr_C"/>
</dbReference>
<comment type="catalytic activity">
    <reaction evidence="17">
        <text>Mg(2+)(out) + ATP + H2O = Mg(2+)(in) + ADP + phosphate + H(+)</text>
        <dbReference type="Rhea" id="RHEA:10260"/>
        <dbReference type="ChEBI" id="CHEBI:15377"/>
        <dbReference type="ChEBI" id="CHEBI:15378"/>
        <dbReference type="ChEBI" id="CHEBI:18420"/>
        <dbReference type="ChEBI" id="CHEBI:30616"/>
        <dbReference type="ChEBI" id="CHEBI:43474"/>
        <dbReference type="ChEBI" id="CHEBI:456216"/>
        <dbReference type="EC" id="7.2.2.14"/>
    </reaction>
</comment>
<evidence type="ECO:0000256" key="10">
    <source>
        <dbReference type="ARBA" id="ARBA00022741"/>
    </source>
</evidence>
<dbReference type="NCBIfam" id="TIGR01494">
    <property type="entry name" value="ATPase_P-type"/>
    <property type="match status" value="2"/>
</dbReference>
<keyword evidence="10" id="KW-0547">Nucleotide-binding</keyword>
<dbReference type="InterPro" id="IPR001757">
    <property type="entry name" value="P_typ_ATPase"/>
</dbReference>
<dbReference type="SFLD" id="SFLDF00027">
    <property type="entry name" value="p-type_atpase"/>
    <property type="match status" value="1"/>
</dbReference>
<dbReference type="PANTHER" id="PTHR42861">
    <property type="entry name" value="CALCIUM-TRANSPORTING ATPASE"/>
    <property type="match status" value="1"/>
</dbReference>
<feature type="transmembrane region" description="Helical" evidence="20">
    <location>
        <begin position="725"/>
        <end position="746"/>
    </location>
</feature>
<feature type="transmembrane region" description="Helical" evidence="20">
    <location>
        <begin position="248"/>
        <end position="266"/>
    </location>
</feature>